<feature type="chain" id="PRO_5039059412" description="Lipoprotein" evidence="1">
    <location>
        <begin position="26"/>
        <end position="155"/>
    </location>
</feature>
<keyword evidence="1" id="KW-0732">Signal</keyword>
<gene>
    <name evidence="2" type="ORF">IAD19_01530</name>
</gene>
<dbReference type="EMBL" id="DVMX01000025">
    <property type="protein sequence ID" value="HIU41216.1"/>
    <property type="molecule type" value="Genomic_DNA"/>
</dbReference>
<dbReference type="AlphaFoldDB" id="A0A9D1LJN5"/>
<proteinExistence type="predicted"/>
<reference evidence="2" key="1">
    <citation type="submission" date="2020-10" db="EMBL/GenBank/DDBJ databases">
        <authorList>
            <person name="Gilroy R."/>
        </authorList>
    </citation>
    <scope>NUCLEOTIDE SEQUENCE</scope>
    <source>
        <strain evidence="2">4509</strain>
    </source>
</reference>
<sequence>MKKRLLPLLAAVLLLLPLSGCSAPAEDAAQQELVYPSFNPSQLVQASAQPVSMEPACPLSQEDLQQIKELLPTLSGVLLPGQEMPVSIGGCPALQLTFADGSQTRLYLDVSDEIDLAVDQEGPLPAPCYAVEEEQLAPLREIICSHFSPQPSQPE</sequence>
<comment type="caution">
    <text evidence="2">The sequence shown here is derived from an EMBL/GenBank/DDBJ whole genome shotgun (WGS) entry which is preliminary data.</text>
</comment>
<dbReference type="Proteomes" id="UP000824082">
    <property type="component" value="Unassembled WGS sequence"/>
</dbReference>
<feature type="signal peptide" evidence="1">
    <location>
        <begin position="1"/>
        <end position="25"/>
    </location>
</feature>
<evidence type="ECO:0000256" key="1">
    <source>
        <dbReference type="SAM" id="SignalP"/>
    </source>
</evidence>
<protein>
    <recommendedName>
        <fullName evidence="4">Lipoprotein</fullName>
    </recommendedName>
</protein>
<evidence type="ECO:0000313" key="2">
    <source>
        <dbReference type="EMBL" id="HIU41216.1"/>
    </source>
</evidence>
<evidence type="ECO:0008006" key="4">
    <source>
        <dbReference type="Google" id="ProtNLM"/>
    </source>
</evidence>
<reference evidence="2" key="2">
    <citation type="journal article" date="2021" name="PeerJ">
        <title>Extensive microbial diversity within the chicken gut microbiome revealed by metagenomics and culture.</title>
        <authorList>
            <person name="Gilroy R."/>
            <person name="Ravi A."/>
            <person name="Getino M."/>
            <person name="Pursley I."/>
            <person name="Horton D.L."/>
            <person name="Alikhan N.F."/>
            <person name="Baker D."/>
            <person name="Gharbi K."/>
            <person name="Hall N."/>
            <person name="Watson M."/>
            <person name="Adriaenssens E.M."/>
            <person name="Foster-Nyarko E."/>
            <person name="Jarju S."/>
            <person name="Secka A."/>
            <person name="Antonio M."/>
            <person name="Oren A."/>
            <person name="Chaudhuri R.R."/>
            <person name="La Ragione R."/>
            <person name="Hildebrand F."/>
            <person name="Pallen M.J."/>
        </authorList>
    </citation>
    <scope>NUCLEOTIDE SEQUENCE</scope>
    <source>
        <strain evidence="2">4509</strain>
    </source>
</reference>
<organism evidence="2 3">
    <name type="scientific">Candidatus Egerieicola faecale</name>
    <dbReference type="NCBI Taxonomy" id="2840774"/>
    <lineage>
        <taxon>Bacteria</taxon>
        <taxon>Bacillati</taxon>
        <taxon>Bacillota</taxon>
        <taxon>Clostridia</taxon>
        <taxon>Eubacteriales</taxon>
        <taxon>Oscillospiraceae</taxon>
        <taxon>Oscillospiraceae incertae sedis</taxon>
        <taxon>Candidatus Egerieicola</taxon>
    </lineage>
</organism>
<name>A0A9D1LJN5_9FIRM</name>
<accession>A0A9D1LJN5</accession>
<evidence type="ECO:0000313" key="3">
    <source>
        <dbReference type="Proteomes" id="UP000824082"/>
    </source>
</evidence>